<feature type="domain" description="NodB homology" evidence="3">
    <location>
        <begin position="291"/>
        <end position="472"/>
    </location>
</feature>
<dbReference type="PANTHER" id="PTHR10587:SF133">
    <property type="entry name" value="CHITIN DEACETYLASE 1-RELATED"/>
    <property type="match status" value="1"/>
</dbReference>
<evidence type="ECO:0000313" key="5">
    <source>
        <dbReference type="Proteomes" id="UP001256827"/>
    </source>
</evidence>
<accession>A0ABY9TCT9</accession>
<feature type="domain" description="NodB homology" evidence="3">
    <location>
        <begin position="66"/>
        <end position="245"/>
    </location>
</feature>
<dbReference type="PROSITE" id="PS51257">
    <property type="entry name" value="PROKAR_LIPOPROTEIN"/>
    <property type="match status" value="1"/>
</dbReference>
<sequence length="487" mass="54305">MDRRERKKLRIIPWLILVMTNSLLAGCGWWEEKTVETRQEQSVAPTVKRDPEKKSKVLPFVYTAKKELTLTFNGMGDEATMRRLLDELDANQIKATFFLPGMRVAEEPNIANDILRRGHEIENNTLNHSDVSNLDYEQIYKEIRLANEVIQKQTGVTPRYVRTKSGDYNDDLRIAAAALGMKAVVTYNINPKDRDMKDAKAIGEYVERFISRGGIISLNTDINPEVIPAIPYIAKAAVDIGYKFVPLGQLVADGGERKPLEQIPGYDAAKINPDSANAAYRLIYRIETGQPKIALTFDDWGSDKTVTKILDILEAHDVQATFFLRAKGVENNPNLARAMVEGGHDVANHSYSHPVVTTLSPMQLQEDLVKAHRVITEAIQQQPVMLFRPPTGVVSDETGKVIAAVGYKDIAMYDVTTLDWDKKNSADDIVNGILSQTQSGSVILLHMLDDIHTIEALPIAIEKLKKKGFAFVKMADLIQQEGAKAAP</sequence>
<proteinExistence type="predicted"/>
<evidence type="ECO:0000259" key="3">
    <source>
        <dbReference type="PROSITE" id="PS51677"/>
    </source>
</evidence>
<dbReference type="SUPFAM" id="SSF88713">
    <property type="entry name" value="Glycoside hydrolase/deacetylase"/>
    <property type="match status" value="2"/>
</dbReference>
<reference evidence="4 5" key="1">
    <citation type="submission" date="2023-09" db="EMBL/GenBank/DDBJ databases">
        <title>Complete Genome and Methylome dissection of Bacillus brevis NEB573 original source of BbsI restriction endonuclease.</title>
        <authorList>
            <person name="Fomenkov A."/>
            <person name="Roberts R.D."/>
        </authorList>
    </citation>
    <scope>NUCLEOTIDE SEQUENCE [LARGE SCALE GENOMIC DNA]</scope>
    <source>
        <strain evidence="4 5">NEB573</strain>
    </source>
</reference>
<dbReference type="CDD" id="cd10917">
    <property type="entry name" value="CE4_NodB_like_6s_7s"/>
    <property type="match status" value="2"/>
</dbReference>
<dbReference type="Gene3D" id="3.20.20.370">
    <property type="entry name" value="Glycoside hydrolase/deacetylase"/>
    <property type="match status" value="2"/>
</dbReference>
<dbReference type="GO" id="GO:0016787">
    <property type="term" value="F:hydrolase activity"/>
    <property type="evidence" value="ECO:0007669"/>
    <property type="project" value="UniProtKB-KW"/>
</dbReference>
<keyword evidence="5" id="KW-1185">Reference proteome</keyword>
<keyword evidence="1" id="KW-0479">Metal-binding</keyword>
<dbReference type="InterPro" id="IPR050248">
    <property type="entry name" value="Polysacc_deacetylase_ArnD"/>
</dbReference>
<dbReference type="EC" id="3.-.-.-" evidence="4"/>
<keyword evidence="2 4" id="KW-0378">Hydrolase</keyword>
<dbReference type="PROSITE" id="PS51677">
    <property type="entry name" value="NODB"/>
    <property type="match status" value="2"/>
</dbReference>
<evidence type="ECO:0000313" key="4">
    <source>
        <dbReference type="EMBL" id="WNC17748.1"/>
    </source>
</evidence>
<dbReference type="PANTHER" id="PTHR10587">
    <property type="entry name" value="GLYCOSYL TRANSFERASE-RELATED"/>
    <property type="match status" value="1"/>
</dbReference>
<protein>
    <submittedName>
        <fullName evidence="4">Polysaccharide deacetylase family protein</fullName>
        <ecNumber evidence="4">3.-.-.-</ecNumber>
    </submittedName>
</protein>
<dbReference type="Proteomes" id="UP001256827">
    <property type="component" value="Chromosome"/>
</dbReference>
<name>A0ABY9TCT9_BREBE</name>
<organism evidence="4 5">
    <name type="scientific">Brevibacillus brevis</name>
    <name type="common">Bacillus brevis</name>
    <dbReference type="NCBI Taxonomy" id="1393"/>
    <lineage>
        <taxon>Bacteria</taxon>
        <taxon>Bacillati</taxon>
        <taxon>Bacillota</taxon>
        <taxon>Bacilli</taxon>
        <taxon>Bacillales</taxon>
        <taxon>Paenibacillaceae</taxon>
        <taxon>Brevibacillus</taxon>
    </lineage>
</organism>
<dbReference type="RefSeq" id="WP_310774403.1">
    <property type="nucleotide sequence ID" value="NZ_CP134050.1"/>
</dbReference>
<evidence type="ECO:0000256" key="2">
    <source>
        <dbReference type="ARBA" id="ARBA00022801"/>
    </source>
</evidence>
<gene>
    <name evidence="4" type="ORF">RGB73_17970</name>
</gene>
<dbReference type="Pfam" id="PF01522">
    <property type="entry name" value="Polysacc_deac_1"/>
    <property type="match status" value="2"/>
</dbReference>
<dbReference type="InterPro" id="IPR002509">
    <property type="entry name" value="NODB_dom"/>
</dbReference>
<dbReference type="InterPro" id="IPR011330">
    <property type="entry name" value="Glyco_hydro/deAcase_b/a-brl"/>
</dbReference>
<dbReference type="EMBL" id="CP134050">
    <property type="protein sequence ID" value="WNC17748.1"/>
    <property type="molecule type" value="Genomic_DNA"/>
</dbReference>
<evidence type="ECO:0000256" key="1">
    <source>
        <dbReference type="ARBA" id="ARBA00022723"/>
    </source>
</evidence>